<evidence type="ECO:0000256" key="2">
    <source>
        <dbReference type="ARBA" id="ARBA00022741"/>
    </source>
</evidence>
<dbReference type="InterPro" id="IPR011761">
    <property type="entry name" value="ATP-grasp"/>
</dbReference>
<dbReference type="PROSITE" id="PS50975">
    <property type="entry name" value="ATP_GRASP"/>
    <property type="match status" value="1"/>
</dbReference>
<accession>A0ABT1XP07</accession>
<proteinExistence type="predicted"/>
<reference evidence="6 7" key="1">
    <citation type="submission" date="2022-08" db="EMBL/GenBank/DDBJ databases">
        <title>Polyphasic taxonomy analysis of Qipengyuania sp.RS5-5.</title>
        <authorList>
            <person name="Xamxidin M."/>
            <person name="Wu M."/>
        </authorList>
    </citation>
    <scope>NUCLEOTIDE SEQUENCE [LARGE SCALE GENOMIC DNA]</scope>
    <source>
        <strain evidence="6 7">RS5-5</strain>
    </source>
</reference>
<evidence type="ECO:0000313" key="7">
    <source>
        <dbReference type="Proteomes" id="UP001206067"/>
    </source>
</evidence>
<dbReference type="EMBL" id="JANKHH010000002">
    <property type="protein sequence ID" value="MCR2832957.1"/>
    <property type="molecule type" value="Genomic_DNA"/>
</dbReference>
<keyword evidence="7" id="KW-1185">Reference proteome</keyword>
<dbReference type="SUPFAM" id="SSF56059">
    <property type="entry name" value="Glutathione synthetase ATP-binding domain-like"/>
    <property type="match status" value="1"/>
</dbReference>
<evidence type="ECO:0000313" key="6">
    <source>
        <dbReference type="EMBL" id="MCR2832957.1"/>
    </source>
</evidence>
<comment type="caution">
    <text evidence="6">The sequence shown here is derived from an EMBL/GenBank/DDBJ whole genome shotgun (WGS) entry which is preliminary data.</text>
</comment>
<keyword evidence="3 4" id="KW-0067">ATP-binding</keyword>
<evidence type="ECO:0000259" key="5">
    <source>
        <dbReference type="PROSITE" id="PS50975"/>
    </source>
</evidence>
<evidence type="ECO:0000256" key="1">
    <source>
        <dbReference type="ARBA" id="ARBA00022598"/>
    </source>
</evidence>
<dbReference type="Gene3D" id="3.30.470.20">
    <property type="entry name" value="ATP-grasp fold, B domain"/>
    <property type="match status" value="1"/>
</dbReference>
<dbReference type="NCBIfam" id="NF005543">
    <property type="entry name" value="PRK07206.1"/>
    <property type="match status" value="1"/>
</dbReference>
<organism evidence="6 7">
    <name type="scientific">Parerythrobacter lacustris</name>
    <dbReference type="NCBI Taxonomy" id="2969984"/>
    <lineage>
        <taxon>Bacteria</taxon>
        <taxon>Pseudomonadati</taxon>
        <taxon>Pseudomonadota</taxon>
        <taxon>Alphaproteobacteria</taxon>
        <taxon>Sphingomonadales</taxon>
        <taxon>Erythrobacteraceae</taxon>
        <taxon>Parerythrobacter</taxon>
    </lineage>
</organism>
<dbReference type="Proteomes" id="UP001206067">
    <property type="component" value="Unassembled WGS sequence"/>
</dbReference>
<dbReference type="PANTHER" id="PTHR43585:SF2">
    <property type="entry name" value="ATP-GRASP ENZYME FSQD"/>
    <property type="match status" value="1"/>
</dbReference>
<gene>
    <name evidence="6" type="ORF">NSO95_03290</name>
</gene>
<protein>
    <submittedName>
        <fullName evidence="6">ATP-grasp domain-containing protein</fullName>
    </submittedName>
</protein>
<feature type="domain" description="ATP-grasp" evidence="5">
    <location>
        <begin position="112"/>
        <end position="312"/>
    </location>
</feature>
<keyword evidence="2 4" id="KW-0547">Nucleotide-binding</keyword>
<keyword evidence="1" id="KW-0436">Ligase</keyword>
<evidence type="ECO:0000256" key="4">
    <source>
        <dbReference type="PROSITE-ProRule" id="PRU00409"/>
    </source>
</evidence>
<sequence>MSQSVVIVEPYSSGALLAERFRRLGYQCIALHLRPLSGTLSASFRSNDFVRSITYTGRPEELLRELGEFELAAIVPGQEAGVDLANAMSAQLGLAHNDPAMAFARRDKYNMHQAINAAGLRNIDQIKASDFSEVERWLTARSSWPVVIKPVLSGGTDGVRICDNVTQARDAFESEIGKVNLLGFRNEEMLAQELVEGVEYAIDTVSGGGRHKVVSVARYAKERGVNGGPIYRSMCFIPPQEWCEFADLIEYSFGVLDALGVKVGPSHTEVFVDDAGPVLVESGARLCGAMVPRYVDAISTVSPLDLAIASYVDPVRFASMCSLECRYTDHLEVVMLKNFQSGTVKSVPGKAALETLGTVRDVFWYASPGGQVKPTNDLLSSLGLVFLTGPADLVASDMTNIREMEAAGSLIAID</sequence>
<dbReference type="Pfam" id="PF13535">
    <property type="entry name" value="ATP-grasp_4"/>
    <property type="match status" value="1"/>
</dbReference>
<name>A0ABT1XP07_9SPHN</name>
<dbReference type="InterPro" id="IPR052032">
    <property type="entry name" value="ATP-dep_AA_Ligase"/>
</dbReference>
<dbReference type="PANTHER" id="PTHR43585">
    <property type="entry name" value="FUMIPYRROLE BIOSYNTHESIS PROTEIN C"/>
    <property type="match status" value="1"/>
</dbReference>
<dbReference type="RefSeq" id="WP_257594726.1">
    <property type="nucleotide sequence ID" value="NZ_JANKHH010000002.1"/>
</dbReference>
<evidence type="ECO:0000256" key="3">
    <source>
        <dbReference type="ARBA" id="ARBA00022840"/>
    </source>
</evidence>